<dbReference type="PANTHER" id="PTHR46696:SF1">
    <property type="entry name" value="CYTOCHROME P450 YJIB-RELATED"/>
    <property type="match status" value="1"/>
</dbReference>
<dbReference type="CDD" id="cd20625">
    <property type="entry name" value="CYP164-like"/>
    <property type="match status" value="1"/>
</dbReference>
<dbReference type="Pfam" id="PF00067">
    <property type="entry name" value="p450"/>
    <property type="match status" value="1"/>
</dbReference>
<accession>A0ABX0H337</accession>
<dbReference type="InterPro" id="IPR017972">
    <property type="entry name" value="Cyt_P450_CS"/>
</dbReference>
<keyword evidence="4" id="KW-1185">Reference proteome</keyword>
<evidence type="ECO:0000256" key="2">
    <source>
        <dbReference type="RuleBase" id="RU000461"/>
    </source>
</evidence>
<dbReference type="PROSITE" id="PS00086">
    <property type="entry name" value="CYTOCHROME_P450"/>
    <property type="match status" value="1"/>
</dbReference>
<dbReference type="RefSeq" id="WP_166284812.1">
    <property type="nucleotide sequence ID" value="NZ_JAANNP010000144.1"/>
</dbReference>
<dbReference type="SUPFAM" id="SSF48264">
    <property type="entry name" value="Cytochrome P450"/>
    <property type="match status" value="1"/>
</dbReference>
<keyword evidence="2" id="KW-0479">Metal-binding</keyword>
<dbReference type="InterPro" id="IPR036396">
    <property type="entry name" value="Cyt_P450_sf"/>
</dbReference>
<keyword evidence="2" id="KW-0349">Heme</keyword>
<evidence type="ECO:0000313" key="4">
    <source>
        <dbReference type="Proteomes" id="UP000800981"/>
    </source>
</evidence>
<comment type="caution">
    <text evidence="3">The sequence shown here is derived from an EMBL/GenBank/DDBJ whole genome shotgun (WGS) entry which is preliminary data.</text>
</comment>
<gene>
    <name evidence="3" type="ORF">G9H71_21500</name>
</gene>
<dbReference type="Proteomes" id="UP000800981">
    <property type="component" value="Unassembled WGS sequence"/>
</dbReference>
<evidence type="ECO:0000313" key="3">
    <source>
        <dbReference type="EMBL" id="NHC16365.1"/>
    </source>
</evidence>
<protein>
    <submittedName>
        <fullName evidence="3">Cytochrome P450</fullName>
    </submittedName>
</protein>
<reference evidence="3 4" key="1">
    <citation type="submission" date="2020-03" db="EMBL/GenBank/DDBJ databases">
        <title>Two novel Motilibacter sp.</title>
        <authorList>
            <person name="Liu S."/>
        </authorList>
    </citation>
    <scope>NUCLEOTIDE SEQUENCE [LARGE SCALE GENOMIC DNA]</scope>
    <source>
        <strain evidence="3 4">E257</strain>
    </source>
</reference>
<keyword evidence="2" id="KW-0408">Iron</keyword>
<evidence type="ECO:0000256" key="1">
    <source>
        <dbReference type="ARBA" id="ARBA00010617"/>
    </source>
</evidence>
<dbReference type="InterPro" id="IPR002397">
    <property type="entry name" value="Cyt_P450_B"/>
</dbReference>
<comment type="similarity">
    <text evidence="1 2">Belongs to the cytochrome P450 family.</text>
</comment>
<keyword evidence="2" id="KW-0503">Monooxygenase</keyword>
<dbReference type="PANTHER" id="PTHR46696">
    <property type="entry name" value="P450, PUTATIVE (EUROFUNG)-RELATED"/>
    <property type="match status" value="1"/>
</dbReference>
<dbReference type="EMBL" id="JAANNP010000144">
    <property type="protein sequence ID" value="NHC16365.1"/>
    <property type="molecule type" value="Genomic_DNA"/>
</dbReference>
<dbReference type="PRINTS" id="PR00359">
    <property type="entry name" value="BP450"/>
</dbReference>
<keyword evidence="2" id="KW-0560">Oxidoreductase</keyword>
<dbReference type="InterPro" id="IPR001128">
    <property type="entry name" value="Cyt_P450"/>
</dbReference>
<organism evidence="3 4">
    <name type="scientific">Motilibacter deserti</name>
    <dbReference type="NCBI Taxonomy" id="2714956"/>
    <lineage>
        <taxon>Bacteria</taxon>
        <taxon>Bacillati</taxon>
        <taxon>Actinomycetota</taxon>
        <taxon>Actinomycetes</taxon>
        <taxon>Motilibacterales</taxon>
        <taxon>Motilibacteraceae</taxon>
        <taxon>Motilibacter</taxon>
    </lineage>
</organism>
<proteinExistence type="inferred from homology"/>
<name>A0ABX0H337_9ACTN</name>
<dbReference type="Gene3D" id="1.10.630.10">
    <property type="entry name" value="Cytochrome P450"/>
    <property type="match status" value="1"/>
</dbReference>
<sequence>MTDRAATGGATSTVDELLAHLATPAGRADPYPAYAALREAGPVVRGQDGRVAVLSYADCLSVVRDSRFAHHTQESMGEALGPEWKAHLGLRQMFGSLLTLNPPDHTRLRGLVAGAFTARRVQALRPAVEAQVQALLDAMEDQAVDGDVDFVDAFAFPLPVNVIGELLGVPTADRPQFRAWVRDATQVLEVLTPRVVVKADIAARRIRDQLEALVVERRRRPADDLLTALVQAEQEGVRLSEDELLTTAALLFSAGFETTVGLLGNGLAALDAHPGERARLLADPALTGPAVEELLRYDSPVQTVRRTVAADVEIGGVTVGPGTQVTAYVGAANRDPARFDLPDRLLLDRPGNAPLSFGGGIHFCLGAALARLEAQVAFPALLRRFPGLRVVGPVARRDSLTLRNLTSMRVRLAG</sequence>